<dbReference type="PIRSF" id="PIRSF001112">
    <property type="entry name" value="Epoxide_hydrolase"/>
    <property type="match status" value="1"/>
</dbReference>
<evidence type="ECO:0000259" key="4">
    <source>
        <dbReference type="Pfam" id="PF06441"/>
    </source>
</evidence>
<comment type="caution">
    <text evidence="5">The sequence shown here is derived from an EMBL/GenBank/DDBJ whole genome shotgun (WGS) entry which is preliminary data.</text>
</comment>
<evidence type="ECO:0000256" key="2">
    <source>
        <dbReference type="ARBA" id="ARBA00022797"/>
    </source>
</evidence>
<dbReference type="Gene3D" id="3.40.50.1820">
    <property type="entry name" value="alpha/beta hydrolase"/>
    <property type="match status" value="1"/>
</dbReference>
<gene>
    <name evidence="5" type="ORF">GCM10025759_05500</name>
</gene>
<dbReference type="Proteomes" id="UP001501083">
    <property type="component" value="Unassembled WGS sequence"/>
</dbReference>
<evidence type="ECO:0000256" key="1">
    <source>
        <dbReference type="ARBA" id="ARBA00010088"/>
    </source>
</evidence>
<organism evidence="5 6">
    <name type="scientific">Lysobacter panacisoli</name>
    <dbReference type="NCBI Taxonomy" id="1255263"/>
    <lineage>
        <taxon>Bacteria</taxon>
        <taxon>Pseudomonadati</taxon>
        <taxon>Pseudomonadota</taxon>
        <taxon>Gammaproteobacteria</taxon>
        <taxon>Lysobacterales</taxon>
        <taxon>Lysobacteraceae</taxon>
        <taxon>Lysobacter</taxon>
    </lineage>
</organism>
<accession>A0ABP9L0V2</accession>
<keyword evidence="3 5" id="KW-0378">Hydrolase</keyword>
<dbReference type="Pfam" id="PF06441">
    <property type="entry name" value="EHN"/>
    <property type="match status" value="1"/>
</dbReference>
<evidence type="ECO:0000313" key="6">
    <source>
        <dbReference type="Proteomes" id="UP001501083"/>
    </source>
</evidence>
<keyword evidence="2" id="KW-0058">Aromatic hydrocarbons catabolism</keyword>
<name>A0ABP9L0V2_9GAMM</name>
<keyword evidence="6" id="KW-1185">Reference proteome</keyword>
<dbReference type="PANTHER" id="PTHR21661:SF35">
    <property type="entry name" value="EPOXIDE HYDROLASE"/>
    <property type="match status" value="1"/>
</dbReference>
<dbReference type="PRINTS" id="PR00412">
    <property type="entry name" value="EPOXHYDRLASE"/>
</dbReference>
<dbReference type="RefSeq" id="WP_158982926.1">
    <property type="nucleotide sequence ID" value="NZ_BAABKY010000001.1"/>
</dbReference>
<feature type="domain" description="Epoxide hydrolase N-terminal" evidence="4">
    <location>
        <begin position="16"/>
        <end position="119"/>
    </location>
</feature>
<sequence length="401" mass="44059">MSGTAGLASGSTGDARPFTFMASEDRLADLRARIEATRWPDPETVADASQGAQQATVRKLAQHWVTAYDWRKAEARINAVPNFVMRLDGIDFHFIHVRSKHPDALPLLVAHGWPASIIERMKIIGLLTDPTTHGGSAADAFHLVIPSMPGYGFSAKPTSPGWNPPRIAGAYNELMRRLGYMKWGASGGDWGAIIVEQMALGKPPGLIGIHTNMPGVVPPEIDAAVSRGDPLPADLTDEERQACEELAFAYRHIGYAQMLGDRPQTLTGLVDSPVGLAAFMLDNVPRLYELFARSIDGAPEGITLDDILDNITLFWLTDTAISAARLYWENRTPYFSVKGVELAVAVSVFPEELYQAPRSWTEKAYPNLVHYNRLPRGGHFPAWEQPALYSQEVRAGFSTLR</sequence>
<dbReference type="PANTHER" id="PTHR21661">
    <property type="entry name" value="EPOXIDE HYDROLASE 1-RELATED"/>
    <property type="match status" value="1"/>
</dbReference>
<dbReference type="GO" id="GO:0016787">
    <property type="term" value="F:hydrolase activity"/>
    <property type="evidence" value="ECO:0007669"/>
    <property type="project" value="UniProtKB-KW"/>
</dbReference>
<dbReference type="SUPFAM" id="SSF53474">
    <property type="entry name" value="alpha/beta-Hydrolases"/>
    <property type="match status" value="1"/>
</dbReference>
<dbReference type="InterPro" id="IPR016292">
    <property type="entry name" value="Epoxide_hydrolase"/>
</dbReference>
<dbReference type="InterPro" id="IPR029058">
    <property type="entry name" value="AB_hydrolase_fold"/>
</dbReference>
<dbReference type="InterPro" id="IPR010497">
    <property type="entry name" value="Epoxide_hydro_N"/>
</dbReference>
<dbReference type="InterPro" id="IPR000639">
    <property type="entry name" value="Epox_hydrolase-like"/>
</dbReference>
<dbReference type="EMBL" id="BAABKY010000001">
    <property type="protein sequence ID" value="GAA5069082.1"/>
    <property type="molecule type" value="Genomic_DNA"/>
</dbReference>
<reference evidence="6" key="1">
    <citation type="journal article" date="2019" name="Int. J. Syst. Evol. Microbiol.">
        <title>The Global Catalogue of Microorganisms (GCM) 10K type strain sequencing project: providing services to taxonomists for standard genome sequencing and annotation.</title>
        <authorList>
            <consortium name="The Broad Institute Genomics Platform"/>
            <consortium name="The Broad Institute Genome Sequencing Center for Infectious Disease"/>
            <person name="Wu L."/>
            <person name="Ma J."/>
        </authorList>
    </citation>
    <scope>NUCLEOTIDE SEQUENCE [LARGE SCALE GENOMIC DNA]</scope>
    <source>
        <strain evidence="6">JCM 19212</strain>
    </source>
</reference>
<comment type="similarity">
    <text evidence="1">Belongs to the peptidase S33 family.</text>
</comment>
<evidence type="ECO:0000256" key="3">
    <source>
        <dbReference type="ARBA" id="ARBA00022801"/>
    </source>
</evidence>
<proteinExistence type="inferred from homology"/>
<protein>
    <submittedName>
        <fullName evidence="5">Epoxide hydrolase</fullName>
    </submittedName>
</protein>
<evidence type="ECO:0000313" key="5">
    <source>
        <dbReference type="EMBL" id="GAA5069082.1"/>
    </source>
</evidence>